<evidence type="ECO:0000256" key="6">
    <source>
        <dbReference type="SAM" id="Phobius"/>
    </source>
</evidence>
<reference evidence="7 8" key="1">
    <citation type="journal article" date="2024" name="J Genomics">
        <title>Draft genome sequencing and assembly of Favolaschia claudopus CIRM-BRFM 2984 isolated from oak limbs.</title>
        <authorList>
            <person name="Navarro D."/>
            <person name="Drula E."/>
            <person name="Chaduli D."/>
            <person name="Cazenave R."/>
            <person name="Ahrendt S."/>
            <person name="Wang J."/>
            <person name="Lipzen A."/>
            <person name="Daum C."/>
            <person name="Barry K."/>
            <person name="Grigoriev I.V."/>
            <person name="Favel A."/>
            <person name="Rosso M.N."/>
            <person name="Martin F."/>
        </authorList>
    </citation>
    <scope>NUCLEOTIDE SEQUENCE [LARGE SCALE GENOMIC DNA]</scope>
    <source>
        <strain evidence="7 8">CIRM-BRFM 2984</strain>
    </source>
</reference>
<feature type="compositionally biased region" description="Low complexity" evidence="5">
    <location>
        <begin position="1"/>
        <end position="15"/>
    </location>
</feature>
<evidence type="ECO:0000256" key="4">
    <source>
        <dbReference type="ARBA" id="ARBA00023136"/>
    </source>
</evidence>
<feature type="transmembrane region" description="Helical" evidence="6">
    <location>
        <begin position="155"/>
        <end position="177"/>
    </location>
</feature>
<dbReference type="Proteomes" id="UP001362999">
    <property type="component" value="Unassembled WGS sequence"/>
</dbReference>
<dbReference type="Gene3D" id="1.20.1250.20">
    <property type="entry name" value="MFS general substrate transporter like domains"/>
    <property type="match status" value="2"/>
</dbReference>
<dbReference type="EMBL" id="JAWWNJ010000010">
    <property type="protein sequence ID" value="KAK7046896.1"/>
    <property type="molecule type" value="Genomic_DNA"/>
</dbReference>
<evidence type="ECO:0000313" key="7">
    <source>
        <dbReference type="EMBL" id="KAK7046896.1"/>
    </source>
</evidence>
<comment type="subcellular location">
    <subcellularLocation>
        <location evidence="1">Membrane</location>
        <topology evidence="1">Multi-pass membrane protein</topology>
    </subcellularLocation>
</comment>
<evidence type="ECO:0000256" key="3">
    <source>
        <dbReference type="ARBA" id="ARBA00022989"/>
    </source>
</evidence>
<keyword evidence="2 6" id="KW-0812">Transmembrane</keyword>
<feature type="compositionally biased region" description="Basic and acidic residues" evidence="5">
    <location>
        <begin position="405"/>
        <end position="418"/>
    </location>
</feature>
<organism evidence="7 8">
    <name type="scientific">Favolaschia claudopus</name>
    <dbReference type="NCBI Taxonomy" id="2862362"/>
    <lineage>
        <taxon>Eukaryota</taxon>
        <taxon>Fungi</taxon>
        <taxon>Dikarya</taxon>
        <taxon>Basidiomycota</taxon>
        <taxon>Agaricomycotina</taxon>
        <taxon>Agaricomycetes</taxon>
        <taxon>Agaricomycetidae</taxon>
        <taxon>Agaricales</taxon>
        <taxon>Marasmiineae</taxon>
        <taxon>Mycenaceae</taxon>
        <taxon>Favolaschia</taxon>
    </lineage>
</organism>
<dbReference type="Pfam" id="PF07690">
    <property type="entry name" value="MFS_1"/>
    <property type="match status" value="1"/>
</dbReference>
<dbReference type="AlphaFoldDB" id="A0AAW0D9S4"/>
<feature type="transmembrane region" description="Helical" evidence="6">
    <location>
        <begin position="329"/>
        <end position="353"/>
    </location>
</feature>
<feature type="transmembrane region" description="Helical" evidence="6">
    <location>
        <begin position="183"/>
        <end position="209"/>
    </location>
</feature>
<feature type="transmembrane region" description="Helical" evidence="6">
    <location>
        <begin position="221"/>
        <end position="245"/>
    </location>
</feature>
<protein>
    <submittedName>
        <fullName evidence="7">MFS domain-containing protein</fullName>
    </submittedName>
</protein>
<sequence length="562" mass="61819">MSQSSSIHRVASSRSTSRRNPPDVPVNQPEDEELEDEHEQARKVREQLPLWKRPAPWWLLVLTPFSATVLSFTVSAQVELFTELVCRIDPPEYQPSHSFGDSAFAFSPSCSSDPKVQATVTRLTTIITVLTGIIAFFTVGRWGSFSDRHGRTRTLGFITFGQFLLPFITLIVVHYGHLLPGGYWLLLGEAVVSGFVGSSVTEPAVYLAYLSDITTPDQRAGYFSALQGSMLAGIGVGPLLGSFIIQKTGNLLSVFYLAALLRFIQSGVVWLILPESLTQVQMQRAIMKHEEEALASTSTGRPFFFLEPLLVLLPAKISRPGSSKVHRDWNLTLLAVSYALIFLAASSLINQFYYALYMFQWDAEYLGYCISVIGLARALFLTCILPPLIRYFKHRPPKTANETAHPSEREPLLHESTRRRPSSPFLFDLRLARVSVFIDILMYVTLPLAPSGALFILFTTIGSLGAGLTPAVNAVALELYRRKVGKDARAESGKLLGGLSVVQAIFANVLGPLMYGSIYASTVATSPRTIFFVALGNATAAFLILAFVRVSPVPEDSENTTA</sequence>
<feature type="transmembrane region" description="Helical" evidence="6">
    <location>
        <begin position="530"/>
        <end position="548"/>
    </location>
</feature>
<keyword evidence="8" id="KW-1185">Reference proteome</keyword>
<gene>
    <name evidence="7" type="ORF">R3P38DRAFT_2876624</name>
</gene>
<dbReference type="PANTHER" id="PTHR23507:SF1">
    <property type="entry name" value="FI18259P1-RELATED"/>
    <property type="match status" value="1"/>
</dbReference>
<proteinExistence type="predicted"/>
<feature type="transmembrane region" description="Helical" evidence="6">
    <location>
        <begin position="365"/>
        <end position="389"/>
    </location>
</feature>
<feature type="transmembrane region" description="Helical" evidence="6">
    <location>
        <begin position="55"/>
        <end position="74"/>
    </location>
</feature>
<feature type="transmembrane region" description="Helical" evidence="6">
    <location>
        <begin position="123"/>
        <end position="143"/>
    </location>
</feature>
<keyword evidence="4 6" id="KW-0472">Membrane</keyword>
<accession>A0AAW0D9S4</accession>
<feature type="region of interest" description="Disordered" evidence="5">
    <location>
        <begin position="1"/>
        <end position="40"/>
    </location>
</feature>
<name>A0AAW0D9S4_9AGAR</name>
<feature type="transmembrane region" description="Helical" evidence="6">
    <location>
        <begin position="425"/>
        <end position="446"/>
    </location>
</feature>
<dbReference type="InterPro" id="IPR011701">
    <property type="entry name" value="MFS"/>
</dbReference>
<evidence type="ECO:0000256" key="1">
    <source>
        <dbReference type="ARBA" id="ARBA00004141"/>
    </source>
</evidence>
<evidence type="ECO:0000313" key="8">
    <source>
        <dbReference type="Proteomes" id="UP001362999"/>
    </source>
</evidence>
<feature type="region of interest" description="Disordered" evidence="5">
    <location>
        <begin position="398"/>
        <end position="419"/>
    </location>
</feature>
<feature type="transmembrane region" description="Helical" evidence="6">
    <location>
        <begin position="452"/>
        <end position="475"/>
    </location>
</feature>
<feature type="transmembrane region" description="Helical" evidence="6">
    <location>
        <begin position="251"/>
        <end position="273"/>
    </location>
</feature>
<keyword evidence="3 6" id="KW-1133">Transmembrane helix</keyword>
<dbReference type="GO" id="GO:0022857">
    <property type="term" value="F:transmembrane transporter activity"/>
    <property type="evidence" value="ECO:0007669"/>
    <property type="project" value="InterPro"/>
</dbReference>
<evidence type="ECO:0000256" key="5">
    <source>
        <dbReference type="SAM" id="MobiDB-lite"/>
    </source>
</evidence>
<feature type="transmembrane region" description="Helical" evidence="6">
    <location>
        <begin position="495"/>
        <end position="518"/>
    </location>
</feature>
<comment type="caution">
    <text evidence="7">The sequence shown here is derived from an EMBL/GenBank/DDBJ whole genome shotgun (WGS) entry which is preliminary data.</text>
</comment>
<feature type="compositionally biased region" description="Acidic residues" evidence="5">
    <location>
        <begin position="29"/>
        <end position="38"/>
    </location>
</feature>
<dbReference type="InterPro" id="IPR036259">
    <property type="entry name" value="MFS_trans_sf"/>
</dbReference>
<evidence type="ECO:0000256" key="2">
    <source>
        <dbReference type="ARBA" id="ARBA00022692"/>
    </source>
</evidence>
<dbReference type="SUPFAM" id="SSF103473">
    <property type="entry name" value="MFS general substrate transporter"/>
    <property type="match status" value="1"/>
</dbReference>
<dbReference type="GO" id="GO:0016020">
    <property type="term" value="C:membrane"/>
    <property type="evidence" value="ECO:0007669"/>
    <property type="project" value="UniProtKB-SubCell"/>
</dbReference>
<dbReference type="PANTHER" id="PTHR23507">
    <property type="entry name" value="ZGC:174356"/>
    <property type="match status" value="1"/>
</dbReference>